<comment type="caution">
    <text evidence="7">The sequence shown here is derived from an EMBL/GenBank/DDBJ whole genome shotgun (WGS) entry which is preliminary data.</text>
</comment>
<dbReference type="Pfam" id="PF09864">
    <property type="entry name" value="MliC"/>
    <property type="match status" value="1"/>
</dbReference>
<evidence type="ECO:0000313" key="7">
    <source>
        <dbReference type="EMBL" id="MEJ1249272.1"/>
    </source>
</evidence>
<keyword evidence="1 5" id="KW-0732">Signal</keyword>
<evidence type="ECO:0000259" key="6">
    <source>
        <dbReference type="Pfam" id="PF09864"/>
    </source>
</evidence>
<evidence type="ECO:0000256" key="5">
    <source>
        <dbReference type="SAM" id="SignalP"/>
    </source>
</evidence>
<evidence type="ECO:0000313" key="8">
    <source>
        <dbReference type="Proteomes" id="UP001364472"/>
    </source>
</evidence>
<dbReference type="PROSITE" id="PS51257">
    <property type="entry name" value="PROKAR_LIPOPROTEIN"/>
    <property type="match status" value="1"/>
</dbReference>
<dbReference type="EMBL" id="JBBDHC010000007">
    <property type="protein sequence ID" value="MEJ1249272.1"/>
    <property type="molecule type" value="Genomic_DNA"/>
</dbReference>
<keyword evidence="4" id="KW-0449">Lipoprotein</keyword>
<dbReference type="Proteomes" id="UP001364472">
    <property type="component" value="Unassembled WGS sequence"/>
</dbReference>
<feature type="chain" id="PRO_5043342548" evidence="5">
    <location>
        <begin position="21"/>
        <end position="113"/>
    </location>
</feature>
<dbReference type="RefSeq" id="WP_337334990.1">
    <property type="nucleotide sequence ID" value="NZ_JBBDHC010000007.1"/>
</dbReference>
<reference evidence="7 8" key="1">
    <citation type="journal article" date="2016" name="Antonie Van Leeuwenhoek">
        <title>Denitratimonas tolerans gen. nov., sp. nov., a denitrifying bacterium isolated from a bioreactor for tannery wastewater treatment.</title>
        <authorList>
            <person name="Han S.I."/>
            <person name="Kim J.O."/>
            <person name="Lee Y.R."/>
            <person name="Ekpeghere K.I."/>
            <person name="Koh S.C."/>
            <person name="Whang K.S."/>
        </authorList>
    </citation>
    <scope>NUCLEOTIDE SEQUENCE [LARGE SCALE GENOMIC DNA]</scope>
    <source>
        <strain evidence="7 8">KACC 17565</strain>
    </source>
</reference>
<organism evidence="7 8">
    <name type="scientific">Denitratimonas tolerans</name>
    <dbReference type="NCBI Taxonomy" id="1338420"/>
    <lineage>
        <taxon>Bacteria</taxon>
        <taxon>Pseudomonadati</taxon>
        <taxon>Pseudomonadota</taxon>
        <taxon>Gammaproteobacteria</taxon>
        <taxon>Lysobacterales</taxon>
        <taxon>Lysobacteraceae</taxon>
        <taxon>Denitratimonas</taxon>
    </lineage>
</organism>
<name>A0AAW9R4H8_9GAMM</name>
<gene>
    <name evidence="7" type="ORF">WB794_06250</name>
</gene>
<dbReference type="InterPro" id="IPR018660">
    <property type="entry name" value="MliC"/>
</dbReference>
<keyword evidence="3" id="KW-0564">Palmitate</keyword>
<evidence type="ECO:0000256" key="3">
    <source>
        <dbReference type="ARBA" id="ARBA00023139"/>
    </source>
</evidence>
<evidence type="ECO:0000256" key="1">
    <source>
        <dbReference type="ARBA" id="ARBA00022729"/>
    </source>
</evidence>
<proteinExistence type="predicted"/>
<feature type="signal peptide" evidence="5">
    <location>
        <begin position="1"/>
        <end position="20"/>
    </location>
</feature>
<keyword evidence="8" id="KW-1185">Reference proteome</keyword>
<sequence length="113" mass="11546">MRPTLSVPALSGTLALTACAGTLDVATSNATTTYQCESGILIKAGYPDTDHARVEYQGSTYELTIAISASGARYVGGGVEWWTKGSGPGSTASLFVHLDDGSSGAVIENCAAR</sequence>
<evidence type="ECO:0000256" key="4">
    <source>
        <dbReference type="ARBA" id="ARBA00023288"/>
    </source>
</evidence>
<evidence type="ECO:0000256" key="2">
    <source>
        <dbReference type="ARBA" id="ARBA00023136"/>
    </source>
</evidence>
<protein>
    <submittedName>
        <fullName evidence="7">MliC family protein</fullName>
    </submittedName>
</protein>
<feature type="domain" description="C-type lysozyme inhibitor" evidence="6">
    <location>
        <begin position="34"/>
        <end position="96"/>
    </location>
</feature>
<accession>A0AAW9R4H8</accession>
<dbReference type="InterPro" id="IPR036328">
    <property type="entry name" value="MliC_sf"/>
</dbReference>
<dbReference type="SUPFAM" id="SSF141488">
    <property type="entry name" value="YdhA-like"/>
    <property type="match status" value="1"/>
</dbReference>
<dbReference type="AlphaFoldDB" id="A0AAW9R4H8"/>
<keyword evidence="2" id="KW-0472">Membrane</keyword>
<dbReference type="Gene3D" id="2.40.128.200">
    <property type="match status" value="1"/>
</dbReference>